<dbReference type="PANTHER" id="PTHR13388:SF11">
    <property type="entry name" value="DETONATOR, ISOFORM E"/>
    <property type="match status" value="1"/>
</dbReference>
<evidence type="ECO:0000259" key="8">
    <source>
        <dbReference type="Pfam" id="PF15706"/>
    </source>
</evidence>
<accession>A0A9D4N4E5</accession>
<dbReference type="Pfam" id="PF15706">
    <property type="entry name" value="TMEM132_C"/>
    <property type="match status" value="1"/>
</dbReference>
<sequence>MTTLQLATNQESFDEWKDQDILIDVPREVYHQGDTFEIPIRLEGNSDLQTFVMRARVRQGLHITGARLTDSSNQWNIHVDIKEHQKTGTVTVYVRDSKLYKKLKDVQEVFRWQMEVAEDTYDSKDLGRVIWSIEYQQDRAAHEHFPLTTGDSKVVSQINIRSKDQQRLVPVLKVWEILNVAVLTGTSQQYPLKIYAVNSLDRLQDVTAQTKCHSVEVDVLKVSMDCSSVYVDGAENRGSHNVTIIAKYGQTTAFFDVTVWVPEERLDIQLSDRKLSRVKNWKSADSSPRKSKSSEASLKPYESNGQAGVRCELVHQQALVQVYTRFYIQTPKQTEYFMGSGAYFQVTNLVKGLLRMSDPGVAVLTADNIIRGREEGRTEIQLQSAKNGHLLAATEVIVSHDKVSVVQLGVRLVTGMTMFVEPSSLLPGALTATAHIDSQLLSEHHLGMLAVEVVYSDLTSMPVELLPTDLFHLEVHTENSSIVDIALNDGPANLPQVVARGEGRGELLKVSLHGSEECARRESRPLITSPMFIDLDFSREARTYSQHHPYQMDAHYDTNRASDRWEDAAKQQPVFSIKPQSQAKNAVLKGKFEDVSKDKDSDDIQMVKNALGELVDEHPEAQQEPLRTKTVREGLTPLEIGMYVLLAVFCVAITVFMINCVVFFVRYKHKQKPRKTGSTDAIKDANDWVWIGRATLERNSVYTDSSRALMPEEDFNGNLSERSERPLSVGSNSSTSSRSNSSNRNSVVSTYRGSECSIRITANPLTEEGAMSRLPEETQSQMGIPQWDYEEMGMNYDELLKYFDNLKESNA</sequence>
<evidence type="ECO:0000256" key="1">
    <source>
        <dbReference type="ARBA" id="ARBA00004479"/>
    </source>
</evidence>
<feature type="region of interest" description="Disordered" evidence="6">
    <location>
        <begin position="712"/>
        <end position="748"/>
    </location>
</feature>
<dbReference type="Pfam" id="PF16070">
    <property type="entry name" value="Ig_TMEM132_4th"/>
    <property type="match status" value="1"/>
</dbReference>
<dbReference type="GO" id="GO:0016020">
    <property type="term" value="C:membrane"/>
    <property type="evidence" value="ECO:0007669"/>
    <property type="project" value="UniProtKB-SubCell"/>
</dbReference>
<dbReference type="Pfam" id="PF23039">
    <property type="entry name" value="TMEM132_3rd"/>
    <property type="match status" value="1"/>
</dbReference>
<feature type="domain" description="Transmembrane protein TMEM132 fifth" evidence="11">
    <location>
        <begin position="268"/>
        <end position="403"/>
    </location>
</feature>
<keyword evidence="4 7" id="KW-1133">Transmembrane helix</keyword>
<dbReference type="Pfam" id="PF23486">
    <property type="entry name" value="Ig_TMEM132_5th"/>
    <property type="match status" value="1"/>
</dbReference>
<evidence type="ECO:0000259" key="9">
    <source>
        <dbReference type="Pfam" id="PF16070"/>
    </source>
</evidence>
<keyword evidence="5 7" id="KW-0472">Membrane</keyword>
<dbReference type="InterPro" id="IPR055424">
    <property type="entry name" value="Ig_TMEM132_6th"/>
</dbReference>
<evidence type="ECO:0000256" key="6">
    <source>
        <dbReference type="SAM" id="MobiDB-lite"/>
    </source>
</evidence>
<feature type="region of interest" description="Disordered" evidence="6">
    <location>
        <begin position="762"/>
        <end position="781"/>
    </location>
</feature>
<reference evidence="13" key="1">
    <citation type="journal article" date="2019" name="bioRxiv">
        <title>The Genome of the Zebra Mussel, Dreissena polymorpha: A Resource for Invasive Species Research.</title>
        <authorList>
            <person name="McCartney M.A."/>
            <person name="Auch B."/>
            <person name="Kono T."/>
            <person name="Mallez S."/>
            <person name="Zhang Y."/>
            <person name="Obille A."/>
            <person name="Becker A."/>
            <person name="Abrahante J.E."/>
            <person name="Garbe J."/>
            <person name="Badalamenti J.P."/>
            <person name="Herman A."/>
            <person name="Mangelson H."/>
            <person name="Liachko I."/>
            <person name="Sullivan S."/>
            <person name="Sone E.D."/>
            <person name="Koren S."/>
            <person name="Silverstein K.A.T."/>
            <person name="Beckman K.B."/>
            <person name="Gohl D.M."/>
        </authorList>
    </citation>
    <scope>NUCLEOTIDE SEQUENCE</scope>
    <source>
        <strain evidence="13">Duluth1</strain>
        <tissue evidence="13">Whole animal</tissue>
    </source>
</reference>
<feature type="compositionally biased region" description="Low complexity" evidence="6">
    <location>
        <begin position="731"/>
        <end position="748"/>
    </location>
</feature>
<comment type="caution">
    <text evidence="13">The sequence shown here is derived from an EMBL/GenBank/DDBJ whole genome shotgun (WGS) entry which is preliminary data.</text>
</comment>
<dbReference type="InterPro" id="IPR055423">
    <property type="entry name" value="Ig_TMEM132_5th"/>
</dbReference>
<feature type="domain" description="Transmembrane protein TMEM132 cohesin-like" evidence="10">
    <location>
        <begin position="18"/>
        <end position="143"/>
    </location>
</feature>
<keyword evidence="3 7" id="KW-0812">Transmembrane</keyword>
<dbReference type="Pfam" id="PF23487">
    <property type="entry name" value="Ig_TMEM132_6th"/>
    <property type="match status" value="1"/>
</dbReference>
<keyword evidence="14" id="KW-1185">Reference proteome</keyword>
<proteinExistence type="inferred from homology"/>
<evidence type="ECO:0000256" key="4">
    <source>
        <dbReference type="ARBA" id="ARBA00022989"/>
    </source>
</evidence>
<evidence type="ECO:0000313" key="14">
    <source>
        <dbReference type="Proteomes" id="UP000828390"/>
    </source>
</evidence>
<evidence type="ECO:0000259" key="11">
    <source>
        <dbReference type="Pfam" id="PF23486"/>
    </source>
</evidence>
<dbReference type="EMBL" id="JAIWYP010000001">
    <property type="protein sequence ID" value="KAH3887094.1"/>
    <property type="molecule type" value="Genomic_DNA"/>
</dbReference>
<reference evidence="13" key="2">
    <citation type="submission" date="2020-11" db="EMBL/GenBank/DDBJ databases">
        <authorList>
            <person name="McCartney M.A."/>
            <person name="Auch B."/>
            <person name="Kono T."/>
            <person name="Mallez S."/>
            <person name="Becker A."/>
            <person name="Gohl D.M."/>
            <person name="Silverstein K.A.T."/>
            <person name="Koren S."/>
            <person name="Bechman K.B."/>
            <person name="Herman A."/>
            <person name="Abrahante J.E."/>
            <person name="Garbe J."/>
        </authorList>
    </citation>
    <scope>NUCLEOTIDE SEQUENCE</scope>
    <source>
        <strain evidence="13">Duluth1</strain>
        <tissue evidence="13">Whole animal</tissue>
    </source>
</reference>
<dbReference type="InterPro" id="IPR031436">
    <property type="entry name" value="TMEM132_C"/>
</dbReference>
<evidence type="ECO:0000313" key="13">
    <source>
        <dbReference type="EMBL" id="KAH3887094.1"/>
    </source>
</evidence>
<evidence type="ECO:0000259" key="12">
    <source>
        <dbReference type="Pfam" id="PF23487"/>
    </source>
</evidence>
<comment type="similarity">
    <text evidence="2">Belongs to the TMEM132 family.</text>
</comment>
<dbReference type="InterPro" id="IPR055421">
    <property type="entry name" value="TMEM132_3rd"/>
</dbReference>
<feature type="domain" description="Transmembrane protein TMEM132 sixth" evidence="12">
    <location>
        <begin position="404"/>
        <end position="520"/>
    </location>
</feature>
<dbReference type="InterPro" id="IPR031437">
    <property type="entry name" value="Ig_TMEM132_4th"/>
</dbReference>
<comment type="subcellular location">
    <subcellularLocation>
        <location evidence="1">Membrane</location>
        <topology evidence="1">Single-pass type I membrane protein</topology>
    </subcellularLocation>
</comment>
<evidence type="ECO:0008006" key="15">
    <source>
        <dbReference type="Google" id="ProtNLM"/>
    </source>
</evidence>
<dbReference type="PANTHER" id="PTHR13388">
    <property type="entry name" value="DETONATOR, ISOFORM E"/>
    <property type="match status" value="1"/>
</dbReference>
<dbReference type="AlphaFoldDB" id="A0A9D4N4E5"/>
<organism evidence="13 14">
    <name type="scientific">Dreissena polymorpha</name>
    <name type="common">Zebra mussel</name>
    <name type="synonym">Mytilus polymorpha</name>
    <dbReference type="NCBI Taxonomy" id="45954"/>
    <lineage>
        <taxon>Eukaryota</taxon>
        <taxon>Metazoa</taxon>
        <taxon>Spiralia</taxon>
        <taxon>Lophotrochozoa</taxon>
        <taxon>Mollusca</taxon>
        <taxon>Bivalvia</taxon>
        <taxon>Autobranchia</taxon>
        <taxon>Heteroconchia</taxon>
        <taxon>Euheterodonta</taxon>
        <taxon>Imparidentia</taxon>
        <taxon>Neoheterodontei</taxon>
        <taxon>Myida</taxon>
        <taxon>Dreissenoidea</taxon>
        <taxon>Dreissenidae</taxon>
        <taxon>Dreissena</taxon>
    </lineage>
</organism>
<feature type="transmembrane region" description="Helical" evidence="7">
    <location>
        <begin position="640"/>
        <end position="665"/>
    </location>
</feature>
<protein>
    <recommendedName>
        <fullName evidence="15">Transmembrane protein 132E</fullName>
    </recommendedName>
</protein>
<dbReference type="Proteomes" id="UP000828390">
    <property type="component" value="Unassembled WGS sequence"/>
</dbReference>
<feature type="region of interest" description="Disordered" evidence="6">
    <location>
        <begin position="281"/>
        <end position="302"/>
    </location>
</feature>
<evidence type="ECO:0000256" key="3">
    <source>
        <dbReference type="ARBA" id="ARBA00022692"/>
    </source>
</evidence>
<feature type="domain" description="Transmembrane protein TMEM132 C-terminal" evidence="8">
    <location>
        <begin position="628"/>
        <end position="695"/>
    </location>
</feature>
<evidence type="ECO:0000259" key="10">
    <source>
        <dbReference type="Pfam" id="PF23039"/>
    </source>
</evidence>
<name>A0A9D4N4E5_DREPO</name>
<feature type="domain" description="Transmembrane protein family 132 fourth" evidence="9">
    <location>
        <begin position="168"/>
        <end position="263"/>
    </location>
</feature>
<evidence type="ECO:0000256" key="2">
    <source>
        <dbReference type="ARBA" id="ARBA00006166"/>
    </source>
</evidence>
<dbReference type="InterPro" id="IPR026307">
    <property type="entry name" value="TMEM132"/>
</dbReference>
<evidence type="ECO:0000256" key="5">
    <source>
        <dbReference type="ARBA" id="ARBA00023136"/>
    </source>
</evidence>
<gene>
    <name evidence="13" type="ORF">DPMN_011109</name>
</gene>
<evidence type="ECO:0000256" key="7">
    <source>
        <dbReference type="SAM" id="Phobius"/>
    </source>
</evidence>